<dbReference type="EMBL" id="CP072788">
    <property type="protein sequence ID" value="QTR02999.1"/>
    <property type="molecule type" value="Genomic_DNA"/>
</dbReference>
<evidence type="ECO:0000313" key="5">
    <source>
        <dbReference type="Proteomes" id="UP000671828"/>
    </source>
</evidence>
<reference evidence="4" key="2">
    <citation type="submission" date="2021-04" db="EMBL/GenBank/DDBJ databases">
        <title>Saccharothrix algeriensis WGS.</title>
        <authorList>
            <person name="Stuskova K."/>
            <person name="Hakalova E."/>
            <person name="Tebbal A.B."/>
            <person name="Eichmeier A."/>
        </authorList>
    </citation>
    <scope>NUCLEOTIDE SEQUENCE</scope>
    <source>
        <strain evidence="4">NRRL B-24137</strain>
    </source>
</reference>
<keyword evidence="2" id="KW-0472">Membrane</keyword>
<keyword evidence="6" id="KW-1185">Reference proteome</keyword>
<feature type="compositionally biased region" description="Polar residues" evidence="1">
    <location>
        <begin position="1"/>
        <end position="11"/>
    </location>
</feature>
<dbReference type="RefSeq" id="WP_204845323.1">
    <property type="nucleotide sequence ID" value="NZ_JAFBCL010000001.1"/>
</dbReference>
<dbReference type="Proteomes" id="UP001195724">
    <property type="component" value="Unassembled WGS sequence"/>
</dbReference>
<dbReference type="Proteomes" id="UP000671828">
    <property type="component" value="Chromosome"/>
</dbReference>
<dbReference type="EMBL" id="JAFBCL010000001">
    <property type="protein sequence ID" value="MBM7814711.1"/>
    <property type="molecule type" value="Genomic_DNA"/>
</dbReference>
<evidence type="ECO:0000313" key="3">
    <source>
        <dbReference type="EMBL" id="MBM7814711.1"/>
    </source>
</evidence>
<reference evidence="3 6" key="1">
    <citation type="submission" date="2021-01" db="EMBL/GenBank/DDBJ databases">
        <title>Sequencing the genomes of 1000 actinobacteria strains.</title>
        <authorList>
            <person name="Klenk H.-P."/>
        </authorList>
    </citation>
    <scope>NUCLEOTIDE SEQUENCE [LARGE SCALE GENOMIC DNA]</scope>
    <source>
        <strain evidence="3 6">DSM 44581</strain>
    </source>
</reference>
<evidence type="ECO:0000313" key="4">
    <source>
        <dbReference type="EMBL" id="QTR02999.1"/>
    </source>
</evidence>
<evidence type="ECO:0000256" key="2">
    <source>
        <dbReference type="SAM" id="Phobius"/>
    </source>
</evidence>
<keyword evidence="2" id="KW-1133">Transmembrane helix</keyword>
<gene>
    <name evidence="4" type="ORF">J7S33_29075</name>
    <name evidence="3" type="ORF">JOE68_005576</name>
</gene>
<accession>A0A8T8HX99</accession>
<sequence>MTTGVPMTTAPSAPVPESAADQVGRLVDKALADLDRITGSAPATRPAHLAQLDAVLREGVQQARQLEGGSTAVDRDSDLWRLREPGYLRGICDHPVDRAGSTLPLWPVVLTWGALAYAEWNFLQDHRATPVAQRPSFFADWMSQPLLRGPFGLSLAIVVTVLIIMVRYRKPARAQSVADEVDRIAHRLEVDLLRPLTVLRARLGPVRVEEHARQAAVELAASARLFTTATAKLADSTAVVDRLVSAVERMVAALPDLGEQSGKLDEVRARLDRTAQVITTQLDPLASVVSDVTDAAESARTAVDRSAEVLLRAEGGLAEAREVADRHDGHRQALAQAQQPFADVAEVVSAAAGRLGDTASLLQETVTQLRATVDGVNWLAMVSDGLRDAEERHGGNGAVR</sequence>
<dbReference type="AlphaFoldDB" id="A0A8T8HX99"/>
<keyword evidence="2" id="KW-0812">Transmembrane</keyword>
<dbReference type="SUPFAM" id="SSF58104">
    <property type="entry name" value="Methyl-accepting chemotaxis protein (MCP) signaling domain"/>
    <property type="match status" value="1"/>
</dbReference>
<evidence type="ECO:0000313" key="6">
    <source>
        <dbReference type="Proteomes" id="UP001195724"/>
    </source>
</evidence>
<organism evidence="4 5">
    <name type="scientific">Saccharothrix algeriensis</name>
    <dbReference type="NCBI Taxonomy" id="173560"/>
    <lineage>
        <taxon>Bacteria</taxon>
        <taxon>Bacillati</taxon>
        <taxon>Actinomycetota</taxon>
        <taxon>Actinomycetes</taxon>
        <taxon>Pseudonocardiales</taxon>
        <taxon>Pseudonocardiaceae</taxon>
        <taxon>Saccharothrix</taxon>
    </lineage>
</organism>
<name>A0A8T8HX99_9PSEU</name>
<protein>
    <submittedName>
        <fullName evidence="3">Methyl-accepting chemotaxis protein</fullName>
    </submittedName>
</protein>
<feature type="region of interest" description="Disordered" evidence="1">
    <location>
        <begin position="1"/>
        <end position="20"/>
    </location>
</feature>
<feature type="transmembrane region" description="Helical" evidence="2">
    <location>
        <begin position="146"/>
        <end position="166"/>
    </location>
</feature>
<proteinExistence type="predicted"/>
<evidence type="ECO:0000256" key="1">
    <source>
        <dbReference type="SAM" id="MobiDB-lite"/>
    </source>
</evidence>